<dbReference type="Xenbase" id="XB-GENE-5764934">
    <property type="gene designation" value="fbxo47"/>
</dbReference>
<name>A0A8J0QD75_XENTR</name>
<dbReference type="GeneID" id="100158537"/>
<evidence type="ECO:0000313" key="4">
    <source>
        <dbReference type="RefSeq" id="NP_001121445.2"/>
    </source>
</evidence>
<organism evidence="3 4">
    <name type="scientific">Xenopus tropicalis</name>
    <name type="common">Western clawed frog</name>
    <name type="synonym">Silurana tropicalis</name>
    <dbReference type="NCBI Taxonomy" id="8364"/>
    <lineage>
        <taxon>Eukaryota</taxon>
        <taxon>Metazoa</taxon>
        <taxon>Chordata</taxon>
        <taxon>Craniata</taxon>
        <taxon>Vertebrata</taxon>
        <taxon>Euteleostomi</taxon>
        <taxon>Amphibia</taxon>
        <taxon>Batrachia</taxon>
        <taxon>Anura</taxon>
        <taxon>Pipoidea</taxon>
        <taxon>Pipidae</taxon>
        <taxon>Xenopodinae</taxon>
        <taxon>Xenopus</taxon>
        <taxon>Silurana</taxon>
    </lineage>
</organism>
<dbReference type="CTD" id="494188"/>
<dbReference type="Pfam" id="PF24467">
    <property type="entry name" value="ARM_FBXO47"/>
    <property type="match status" value="1"/>
</dbReference>
<evidence type="ECO:0000313" key="5">
    <source>
        <dbReference type="Xenbase" id="XB-GENE-5764934"/>
    </source>
</evidence>
<proteinExistence type="predicted"/>
<dbReference type="PANTHER" id="PTHR34098:SF1">
    <property type="entry name" value="F-BOX ONLY PROTEIN 47"/>
    <property type="match status" value="1"/>
</dbReference>
<protein>
    <submittedName>
        <fullName evidence="4">F-box only protein 47</fullName>
    </submittedName>
</protein>
<gene>
    <name evidence="4 5" type="primary">fbxo47</name>
</gene>
<dbReference type="AGR" id="Xenbase:XB-GENE-5764934"/>
<dbReference type="Proteomes" id="UP000008143">
    <property type="component" value="Chromosome 10"/>
</dbReference>
<dbReference type="CDD" id="cd22112">
    <property type="entry name" value="F-box_FBXO47"/>
    <property type="match status" value="1"/>
</dbReference>
<sequence length="454" mass="52140">MQCKEIKNMAVPSSSFTLIHKKFRCRRMAKQVCEDKDLPDINTLGSFQSVPLEIFHMILGCMPVRDISIFSMTSRTISSHITTYIYSPSGILRLLVQDFHNSGLEDGRQNISILEHYKYLGLLLKRCTLLLSTKKRLNYTHKLLSQVPCFKLGGCASPMKCVGLSCYGLFLQVLTAGWDEMECHRVYNTICNVTNLPRKVQSLVSGTPGSSCKQELYVRLFCRNVLLDHWVRCKDTVFWLTRLLKPWPLVHQARLLYILFGPVSTTDGYILWKNMTQSVVDEKSLEGLATTIKLLYETDVKGWTADDVISLVEELTVVPNEWLLENNARFLILTGNSICFSMLARKAVKGRRMDLARVMVFLALVCQKDLYCMEWAVNMMRRVSKFFSTNEERKCFLGHVEMSFACTVTDMLQSVLVAEERDEEDVNFRNLFHLLKAQANFHKEILYLTLTPSV</sequence>
<dbReference type="OrthoDB" id="9858120at2759"/>
<dbReference type="PANTHER" id="PTHR34098">
    <property type="entry name" value="F-BOX ONLY PROTEIN 47"/>
    <property type="match status" value="1"/>
</dbReference>
<dbReference type="KEGG" id="xtr:100158537"/>
<evidence type="ECO:0000259" key="1">
    <source>
        <dbReference type="Pfam" id="PF00646"/>
    </source>
</evidence>
<dbReference type="AlphaFoldDB" id="A0A8J0QD75"/>
<dbReference type="Pfam" id="PF00646">
    <property type="entry name" value="F-box"/>
    <property type="match status" value="1"/>
</dbReference>
<keyword evidence="3" id="KW-1185">Reference proteome</keyword>
<reference evidence="4" key="1">
    <citation type="journal article" date="2002" name="Dev. Dyn.">
        <title>Genetic and genomic tools for Xenopus research: The NIH Xenopus initiative.</title>
        <authorList>
            <person name="Klein S.L."/>
            <person name="Strausberg R.L."/>
            <person name="Wagner L."/>
            <person name="Pontius J."/>
            <person name="Clifton S.W."/>
            <person name="Richardson P."/>
        </authorList>
    </citation>
    <scope>NUCLEOTIDE SEQUENCE</scope>
</reference>
<dbReference type="InterPro" id="IPR056622">
    <property type="entry name" value="ARM_FBXO47"/>
</dbReference>
<reference evidence="4" key="2">
    <citation type="submission" date="2025-08" db="UniProtKB">
        <authorList>
            <consortium name="RefSeq"/>
        </authorList>
    </citation>
    <scope>IDENTIFICATION</scope>
</reference>
<accession>A0A8J0QD75</accession>
<feature type="domain" description="FBXO47 ARM repeats region" evidence="2">
    <location>
        <begin position="195"/>
        <end position="394"/>
    </location>
</feature>
<evidence type="ECO:0000259" key="2">
    <source>
        <dbReference type="Pfam" id="PF24467"/>
    </source>
</evidence>
<dbReference type="OMA" id="AFACVTM"/>
<dbReference type="RefSeq" id="NP_001121445.2">
    <property type="nucleotide sequence ID" value="NM_001127973.2"/>
</dbReference>
<feature type="domain" description="F-box" evidence="1">
    <location>
        <begin position="49"/>
        <end position="82"/>
    </location>
</feature>
<dbReference type="InterPro" id="IPR001810">
    <property type="entry name" value="F-box_dom"/>
</dbReference>
<evidence type="ECO:0000313" key="3">
    <source>
        <dbReference type="Proteomes" id="UP000008143"/>
    </source>
</evidence>
<dbReference type="InterPro" id="IPR038946">
    <property type="entry name" value="FBXO47"/>
</dbReference>